<reference evidence="3 4" key="1">
    <citation type="journal article" date="2023" name="Insect Mol. Biol.">
        <title>Genome sequencing provides insights into the evolution of gene families encoding plant cell wall-degrading enzymes in longhorned beetles.</title>
        <authorList>
            <person name="Shin N.R."/>
            <person name="Okamura Y."/>
            <person name="Kirsch R."/>
            <person name="Pauchet Y."/>
        </authorList>
    </citation>
    <scope>NUCLEOTIDE SEQUENCE [LARGE SCALE GENOMIC DNA]</scope>
    <source>
        <strain evidence="3">EAD_L_NR</strain>
    </source>
</reference>
<comment type="caution">
    <text evidence="3">The sequence shown here is derived from an EMBL/GenBank/DDBJ whole genome shotgun (WGS) entry which is preliminary data.</text>
</comment>
<organism evidence="3 4">
    <name type="scientific">Exocentrus adspersus</name>
    <dbReference type="NCBI Taxonomy" id="1586481"/>
    <lineage>
        <taxon>Eukaryota</taxon>
        <taxon>Metazoa</taxon>
        <taxon>Ecdysozoa</taxon>
        <taxon>Arthropoda</taxon>
        <taxon>Hexapoda</taxon>
        <taxon>Insecta</taxon>
        <taxon>Pterygota</taxon>
        <taxon>Neoptera</taxon>
        <taxon>Endopterygota</taxon>
        <taxon>Coleoptera</taxon>
        <taxon>Polyphaga</taxon>
        <taxon>Cucujiformia</taxon>
        <taxon>Chrysomeloidea</taxon>
        <taxon>Cerambycidae</taxon>
        <taxon>Lamiinae</taxon>
        <taxon>Acanthocinini</taxon>
        <taxon>Exocentrus</taxon>
    </lineage>
</organism>
<gene>
    <name evidence="3" type="ORF">NQ315_007381</name>
</gene>
<dbReference type="Proteomes" id="UP001159042">
    <property type="component" value="Unassembled WGS sequence"/>
</dbReference>
<proteinExistence type="predicted"/>
<name>A0AAV8VHF6_9CUCU</name>
<accession>A0AAV8VHF6</accession>
<keyword evidence="4" id="KW-1185">Reference proteome</keyword>
<evidence type="ECO:0000313" key="3">
    <source>
        <dbReference type="EMBL" id="KAJ8913664.1"/>
    </source>
</evidence>
<dbReference type="AlphaFoldDB" id="A0AAV8VHF6"/>
<feature type="region of interest" description="Disordered" evidence="2">
    <location>
        <begin position="1"/>
        <end position="30"/>
    </location>
</feature>
<evidence type="ECO:0000313" key="4">
    <source>
        <dbReference type="Proteomes" id="UP001159042"/>
    </source>
</evidence>
<dbReference type="EMBL" id="JANEYG010000089">
    <property type="protein sequence ID" value="KAJ8913664.1"/>
    <property type="molecule type" value="Genomic_DNA"/>
</dbReference>
<sequence>MRGIRKLNYHDHKDHDHKNRKHHDESRGQKWAGRVMDGVHGGELMQTRFKRIPDSHLNAETVAGIRDMNLGRIRNGIPIGAPTIRFDTGRNSGANPHINIDPLGRPNARNPHIEVPSGVISSAQVINRTLKYAGITFRAAAVVIDGWRIFSAVQDDCYIHEHADEIIWELKDSIRKLEKLYKAESSSRRKEEIRETIHNLKEVLRDVKRTRKVPVKTIRTVSSVGGGWSGGLAGGAGGAWAGAKAGTAVGAIFGPAGAVVGAPVGAVLGAIGGGISASILGSAAGEAVADQALRFAD</sequence>
<protein>
    <submittedName>
        <fullName evidence="3">Uncharacterized protein</fullName>
    </submittedName>
</protein>
<evidence type="ECO:0000256" key="2">
    <source>
        <dbReference type="SAM" id="MobiDB-lite"/>
    </source>
</evidence>
<feature type="coiled-coil region" evidence="1">
    <location>
        <begin position="183"/>
        <end position="210"/>
    </location>
</feature>
<feature type="compositionally biased region" description="Basic and acidic residues" evidence="2">
    <location>
        <begin position="8"/>
        <end position="28"/>
    </location>
</feature>
<keyword evidence="1" id="KW-0175">Coiled coil</keyword>
<evidence type="ECO:0000256" key="1">
    <source>
        <dbReference type="SAM" id="Coils"/>
    </source>
</evidence>